<evidence type="ECO:0000256" key="1">
    <source>
        <dbReference type="ARBA" id="ARBA00023224"/>
    </source>
</evidence>
<dbReference type="PROSITE" id="PS50111">
    <property type="entry name" value="CHEMOTAXIS_TRANSDUC_2"/>
    <property type="match status" value="1"/>
</dbReference>
<dbReference type="InterPro" id="IPR004089">
    <property type="entry name" value="MCPsignal_dom"/>
</dbReference>
<proteinExistence type="inferred from homology"/>
<dbReference type="Gene3D" id="3.10.580.10">
    <property type="entry name" value="CBS-domain"/>
    <property type="match status" value="1"/>
</dbReference>
<evidence type="ECO:0000259" key="6">
    <source>
        <dbReference type="PROSITE" id="PS51371"/>
    </source>
</evidence>
<dbReference type="InterPro" id="IPR046342">
    <property type="entry name" value="CBS_dom_sf"/>
</dbReference>
<evidence type="ECO:0000256" key="2">
    <source>
        <dbReference type="ARBA" id="ARBA00029447"/>
    </source>
</evidence>
<sequence>MISYITQNRGVLFMSPSLTASPELADEAVGATVEPRPSVTALRAPAAVQQRVTTPQQAAKQAQSTLQAAAPAIQELFRPIVMREWIKSCPVISPDQQSDDLVSLFRRKTQFDCVVVCNEAHHPIGLIMKARFFRLLGSLYGMSLFGHRPVSEMMETKPLVVDIEVAPQELIDKALSRGEETFYDAVLVTDNGKFVGILTVNDLLNVSRLLQREAVSRQLRTIRDTETMIGSISESVGKVTGAANDTIECGERIAEITDQGREELDGMLQLFRLWSTNAVKQEKAIEELTHRTAAADGIIRLISDLADQCNLLAVNATIEAARAGEHGKGFGVVAQEIRMLADQTKRSAGQIASQLRSMSEAAQSAARLVSEGKQGADRGFGQVKKTEDAFAQLWSSSELNREAASSLIEASREAENTSSEVLEAFKKLMRQLQV</sequence>
<evidence type="ECO:0000313" key="7">
    <source>
        <dbReference type="EMBL" id="MFC5405431.1"/>
    </source>
</evidence>
<gene>
    <name evidence="7" type="ORF">ACFPOF_22035</name>
</gene>
<dbReference type="EMBL" id="JBHSMI010000029">
    <property type="protein sequence ID" value="MFC5405431.1"/>
    <property type="molecule type" value="Genomic_DNA"/>
</dbReference>
<dbReference type="Proteomes" id="UP001596113">
    <property type="component" value="Unassembled WGS sequence"/>
</dbReference>
<name>A0ABW0HW11_9BACL</name>
<dbReference type="Gene3D" id="1.10.287.950">
    <property type="entry name" value="Methyl-accepting chemotaxis protein"/>
    <property type="match status" value="1"/>
</dbReference>
<dbReference type="PANTHER" id="PTHR32089:SF112">
    <property type="entry name" value="LYSOZYME-LIKE PROTEIN-RELATED"/>
    <property type="match status" value="1"/>
</dbReference>
<accession>A0ABW0HW11</accession>
<evidence type="ECO:0000256" key="3">
    <source>
        <dbReference type="PROSITE-ProRule" id="PRU00284"/>
    </source>
</evidence>
<comment type="similarity">
    <text evidence="2">Belongs to the methyl-accepting chemotaxis (MCP) protein family.</text>
</comment>
<dbReference type="SMART" id="SM00283">
    <property type="entry name" value="MA"/>
    <property type="match status" value="1"/>
</dbReference>
<dbReference type="RefSeq" id="WP_378136657.1">
    <property type="nucleotide sequence ID" value="NZ_JBHSMI010000029.1"/>
</dbReference>
<evidence type="ECO:0000313" key="8">
    <source>
        <dbReference type="Proteomes" id="UP001596113"/>
    </source>
</evidence>
<keyword evidence="4" id="KW-0129">CBS domain</keyword>
<dbReference type="SUPFAM" id="SSF54631">
    <property type="entry name" value="CBS-domain pair"/>
    <property type="match status" value="1"/>
</dbReference>
<protein>
    <submittedName>
        <fullName evidence="7">Methyl-accepting chemotaxis protein</fullName>
    </submittedName>
</protein>
<dbReference type="PROSITE" id="PS51371">
    <property type="entry name" value="CBS"/>
    <property type="match status" value="1"/>
</dbReference>
<dbReference type="SUPFAM" id="SSF58104">
    <property type="entry name" value="Methyl-accepting chemotaxis protein (MCP) signaling domain"/>
    <property type="match status" value="1"/>
</dbReference>
<keyword evidence="1 3" id="KW-0807">Transducer</keyword>
<evidence type="ECO:0000259" key="5">
    <source>
        <dbReference type="PROSITE" id="PS50111"/>
    </source>
</evidence>
<feature type="domain" description="Methyl-accepting transducer" evidence="5">
    <location>
        <begin position="213"/>
        <end position="429"/>
    </location>
</feature>
<dbReference type="Pfam" id="PF00015">
    <property type="entry name" value="MCPsignal"/>
    <property type="match status" value="1"/>
</dbReference>
<dbReference type="Pfam" id="PF00571">
    <property type="entry name" value="CBS"/>
    <property type="match status" value="1"/>
</dbReference>
<reference evidence="8" key="1">
    <citation type="journal article" date="2019" name="Int. J. Syst. Evol. Microbiol.">
        <title>The Global Catalogue of Microorganisms (GCM) 10K type strain sequencing project: providing services to taxonomists for standard genome sequencing and annotation.</title>
        <authorList>
            <consortium name="The Broad Institute Genomics Platform"/>
            <consortium name="The Broad Institute Genome Sequencing Center for Infectious Disease"/>
            <person name="Wu L."/>
            <person name="Ma J."/>
        </authorList>
    </citation>
    <scope>NUCLEOTIDE SEQUENCE [LARGE SCALE GENOMIC DNA]</scope>
    <source>
        <strain evidence="8">CGMCC 1.18575</strain>
    </source>
</reference>
<dbReference type="InterPro" id="IPR004090">
    <property type="entry name" value="Chemotax_Me-accpt_rcpt"/>
</dbReference>
<dbReference type="InterPro" id="IPR000644">
    <property type="entry name" value="CBS_dom"/>
</dbReference>
<organism evidence="7 8">
    <name type="scientific">Cohnella soli</name>
    <dbReference type="NCBI Taxonomy" id="425005"/>
    <lineage>
        <taxon>Bacteria</taxon>
        <taxon>Bacillati</taxon>
        <taxon>Bacillota</taxon>
        <taxon>Bacilli</taxon>
        <taxon>Bacillales</taxon>
        <taxon>Paenibacillaceae</taxon>
        <taxon>Cohnella</taxon>
    </lineage>
</organism>
<evidence type="ECO:0000256" key="4">
    <source>
        <dbReference type="PROSITE-ProRule" id="PRU00703"/>
    </source>
</evidence>
<keyword evidence="8" id="KW-1185">Reference proteome</keyword>
<comment type="caution">
    <text evidence="7">The sequence shown here is derived from an EMBL/GenBank/DDBJ whole genome shotgun (WGS) entry which is preliminary data.</text>
</comment>
<dbReference type="PANTHER" id="PTHR32089">
    <property type="entry name" value="METHYL-ACCEPTING CHEMOTAXIS PROTEIN MCPB"/>
    <property type="match status" value="1"/>
</dbReference>
<feature type="domain" description="CBS" evidence="6">
    <location>
        <begin position="154"/>
        <end position="215"/>
    </location>
</feature>
<dbReference type="PRINTS" id="PR00260">
    <property type="entry name" value="CHEMTRNSDUCR"/>
</dbReference>